<dbReference type="Proteomes" id="UP000030671">
    <property type="component" value="Unassembled WGS sequence"/>
</dbReference>
<reference evidence="4 5" key="1">
    <citation type="journal article" date="2012" name="New Phytol.">
        <title>Insight into trade-off between wood decay and parasitism from the genome of a fungal forest pathogen.</title>
        <authorList>
            <person name="Olson A."/>
            <person name="Aerts A."/>
            <person name="Asiegbu F."/>
            <person name="Belbahri L."/>
            <person name="Bouzid O."/>
            <person name="Broberg A."/>
            <person name="Canback B."/>
            <person name="Coutinho P.M."/>
            <person name="Cullen D."/>
            <person name="Dalman K."/>
            <person name="Deflorio G."/>
            <person name="van Diepen L.T."/>
            <person name="Dunand C."/>
            <person name="Duplessis S."/>
            <person name="Durling M."/>
            <person name="Gonthier P."/>
            <person name="Grimwood J."/>
            <person name="Fossdal C.G."/>
            <person name="Hansson D."/>
            <person name="Henrissat B."/>
            <person name="Hietala A."/>
            <person name="Himmelstrand K."/>
            <person name="Hoffmeister D."/>
            <person name="Hogberg N."/>
            <person name="James T.Y."/>
            <person name="Karlsson M."/>
            <person name="Kohler A."/>
            <person name="Kues U."/>
            <person name="Lee Y.H."/>
            <person name="Lin Y.C."/>
            <person name="Lind M."/>
            <person name="Lindquist E."/>
            <person name="Lombard V."/>
            <person name="Lucas S."/>
            <person name="Lunden K."/>
            <person name="Morin E."/>
            <person name="Murat C."/>
            <person name="Park J."/>
            <person name="Raffaello T."/>
            <person name="Rouze P."/>
            <person name="Salamov A."/>
            <person name="Schmutz J."/>
            <person name="Solheim H."/>
            <person name="Stahlberg J."/>
            <person name="Velez H."/>
            <person name="de Vries R.P."/>
            <person name="Wiebenga A."/>
            <person name="Woodward S."/>
            <person name="Yakovlev I."/>
            <person name="Garbelotto M."/>
            <person name="Martin F."/>
            <person name="Grigoriev I.V."/>
            <person name="Stenlid J."/>
        </authorList>
    </citation>
    <scope>NUCLEOTIDE SEQUENCE [LARGE SCALE GENOMIC DNA]</scope>
    <source>
        <strain evidence="4 5">TC 32-1</strain>
    </source>
</reference>
<dbReference type="InterPro" id="IPR050092">
    <property type="entry name" value="RNase_H"/>
</dbReference>
<protein>
    <recommendedName>
        <fullName evidence="3">RNase H type-1 domain-containing protein</fullName>
    </recommendedName>
</protein>
<name>W4K349_HETIT</name>
<evidence type="ECO:0000313" key="4">
    <source>
        <dbReference type="EMBL" id="ETW79491.1"/>
    </source>
</evidence>
<dbReference type="InterPro" id="IPR012337">
    <property type="entry name" value="RNaseH-like_sf"/>
</dbReference>
<feature type="region of interest" description="Disordered" evidence="2">
    <location>
        <begin position="307"/>
        <end position="345"/>
    </location>
</feature>
<dbReference type="GO" id="GO:0043137">
    <property type="term" value="P:DNA replication, removal of RNA primer"/>
    <property type="evidence" value="ECO:0007669"/>
    <property type="project" value="TreeGrafter"/>
</dbReference>
<dbReference type="InParanoid" id="W4K349"/>
<dbReference type="GO" id="GO:0004523">
    <property type="term" value="F:RNA-DNA hybrid ribonuclease activity"/>
    <property type="evidence" value="ECO:0007669"/>
    <property type="project" value="InterPro"/>
</dbReference>
<evidence type="ECO:0000256" key="1">
    <source>
        <dbReference type="ARBA" id="ARBA00005300"/>
    </source>
</evidence>
<dbReference type="HOGENOM" id="CLU_735785_0_0_1"/>
<dbReference type="GeneID" id="20674248"/>
<dbReference type="RefSeq" id="XP_009548076.1">
    <property type="nucleotide sequence ID" value="XM_009549781.1"/>
</dbReference>
<evidence type="ECO:0000313" key="5">
    <source>
        <dbReference type="Proteomes" id="UP000030671"/>
    </source>
</evidence>
<dbReference type="Gene3D" id="3.30.420.10">
    <property type="entry name" value="Ribonuclease H-like superfamily/Ribonuclease H"/>
    <property type="match status" value="1"/>
</dbReference>
<dbReference type="STRING" id="747525.W4K349"/>
<dbReference type="PANTHER" id="PTHR10642:SF25">
    <property type="entry name" value="RNASE H TYPE-1 DOMAIN-CONTAINING PROTEIN"/>
    <property type="match status" value="1"/>
</dbReference>
<dbReference type="KEGG" id="hir:HETIRDRAFT_428025"/>
<feature type="domain" description="RNase H type-1" evidence="3">
    <location>
        <begin position="151"/>
        <end position="290"/>
    </location>
</feature>
<dbReference type="AlphaFoldDB" id="W4K349"/>
<gene>
    <name evidence="4" type="ORF">HETIRDRAFT_428025</name>
</gene>
<organism evidence="4 5">
    <name type="scientific">Heterobasidion irregulare (strain TC 32-1)</name>
    <dbReference type="NCBI Taxonomy" id="747525"/>
    <lineage>
        <taxon>Eukaryota</taxon>
        <taxon>Fungi</taxon>
        <taxon>Dikarya</taxon>
        <taxon>Basidiomycota</taxon>
        <taxon>Agaricomycotina</taxon>
        <taxon>Agaricomycetes</taxon>
        <taxon>Russulales</taxon>
        <taxon>Bondarzewiaceae</taxon>
        <taxon>Heterobasidion</taxon>
        <taxon>Heterobasidion annosum species complex</taxon>
    </lineage>
</organism>
<keyword evidence="5" id="KW-1185">Reference proteome</keyword>
<dbReference type="Pfam" id="PF00075">
    <property type="entry name" value="RNase_H"/>
    <property type="match status" value="1"/>
</dbReference>
<dbReference type="InterPro" id="IPR036397">
    <property type="entry name" value="RNaseH_sf"/>
</dbReference>
<proteinExistence type="inferred from homology"/>
<sequence>MLYGVDIFLSPPSREGKGSKGMIEKLARVQRQAAIHITGAMRTTATDILDAHADLLPFSLLVDKKCHDEATRLATLADEHPLYRHTIAAADATTHTPDRSPLHRLLNEAYAIFPSQFEDIKAVRLDPKWQSAIQTSIAPNKDGAIEAEKQNRDEIQVYSDGSLIEGGVGAAAVLFRHGNEKARLHKHLGRAEHHTVYEAELTGILLALQLIQNEPPHRSASIALDNVAAIQATKIARSTPGSYLVDAIHDKVEKEFGGRGRGRPTLRWVPGHVDIVGNERSDEEAKAAARGLTSMDTRFKKTFGDLNLPKTMETELDGPRSRNERRTQPTTPRARGGGGHRGATRLVQIRTAEQRQMAATLRSWLNTAPATGPNNS</sequence>
<evidence type="ECO:0000256" key="2">
    <source>
        <dbReference type="SAM" id="MobiDB-lite"/>
    </source>
</evidence>
<comment type="similarity">
    <text evidence="1">Belongs to the RNase H family.</text>
</comment>
<dbReference type="CDD" id="cd09276">
    <property type="entry name" value="Rnase_HI_RT_non_LTR"/>
    <property type="match status" value="1"/>
</dbReference>
<dbReference type="eggNOG" id="ENOG502SQSS">
    <property type="taxonomic scope" value="Eukaryota"/>
</dbReference>
<dbReference type="SUPFAM" id="SSF53098">
    <property type="entry name" value="Ribonuclease H-like"/>
    <property type="match status" value="1"/>
</dbReference>
<accession>W4K349</accession>
<dbReference type="OrthoDB" id="3265515at2759"/>
<dbReference type="InterPro" id="IPR002156">
    <property type="entry name" value="RNaseH_domain"/>
</dbReference>
<dbReference type="PANTHER" id="PTHR10642">
    <property type="entry name" value="RIBONUCLEASE H1"/>
    <property type="match status" value="1"/>
</dbReference>
<dbReference type="EMBL" id="KI925460">
    <property type="protein sequence ID" value="ETW79491.1"/>
    <property type="molecule type" value="Genomic_DNA"/>
</dbReference>
<dbReference type="GO" id="GO:0003676">
    <property type="term" value="F:nucleic acid binding"/>
    <property type="evidence" value="ECO:0007669"/>
    <property type="project" value="InterPro"/>
</dbReference>
<evidence type="ECO:0000259" key="3">
    <source>
        <dbReference type="PROSITE" id="PS50879"/>
    </source>
</evidence>
<dbReference type="PROSITE" id="PS50879">
    <property type="entry name" value="RNASE_H_1"/>
    <property type="match status" value="1"/>
</dbReference>
<feature type="compositionally biased region" description="Basic and acidic residues" evidence="2">
    <location>
        <begin position="317"/>
        <end position="327"/>
    </location>
</feature>